<feature type="active site" description="Proton donor" evidence="2">
    <location>
        <position position="45"/>
    </location>
</feature>
<evidence type="ECO:0000256" key="2">
    <source>
        <dbReference type="HAMAP-Rule" id="MF_01940"/>
    </source>
</evidence>
<feature type="domain" description="Phosphoesterase HXTX" evidence="4">
    <location>
        <begin position="157"/>
        <end position="234"/>
    </location>
</feature>
<dbReference type="PANTHER" id="PTHR35561">
    <property type="entry name" value="RNA 2',3'-CYCLIC PHOSPHODIESTERASE"/>
    <property type="match status" value="1"/>
</dbReference>
<accession>A0ABY5Z4A3</accession>
<keyword evidence="6" id="KW-1185">Reference proteome</keyword>
<evidence type="ECO:0000256" key="3">
    <source>
        <dbReference type="SAM" id="MobiDB-lite"/>
    </source>
</evidence>
<protein>
    <recommendedName>
        <fullName evidence="2">RNA 2',3'-cyclic phosphodiesterase</fullName>
        <shortName evidence="2">RNA 2',3'-CPDase</shortName>
        <ecNumber evidence="2">3.1.4.58</ecNumber>
    </recommendedName>
</protein>
<evidence type="ECO:0000256" key="1">
    <source>
        <dbReference type="ARBA" id="ARBA00022801"/>
    </source>
</evidence>
<sequence length="244" mass="26392">MRLFIAAYPPADVREHFGDLVARLAVARPMPPGCSTRLATPDRWHLTLAFLGDLTEGQADDAADALRDLRVGPPTVRITGGSRFGRGRFTIMVADLRDVAAEPRGKDAVAERGGVDAAAERGEEDAVAERSGVDRVAERGGEDRVAERGGEDAVAERKALAGLADAVRKALRRRRVPFDHKPFRPHITIARPGDRLPAAELAADLAALDAYEGPSWTVDEVRLVRSFMGPRPEYESITTVALTP</sequence>
<feature type="domain" description="Phosphoesterase HXTX" evidence="4">
    <location>
        <begin position="35"/>
        <end position="85"/>
    </location>
</feature>
<dbReference type="InterPro" id="IPR009097">
    <property type="entry name" value="Cyclic_Pdiesterase"/>
</dbReference>
<evidence type="ECO:0000313" key="5">
    <source>
        <dbReference type="EMBL" id="UWZ36292.1"/>
    </source>
</evidence>
<proteinExistence type="inferred from homology"/>
<dbReference type="Pfam" id="PF02834">
    <property type="entry name" value="LigT_PEase"/>
    <property type="match status" value="2"/>
</dbReference>
<dbReference type="EC" id="3.1.4.58" evidence="2"/>
<dbReference type="PANTHER" id="PTHR35561:SF1">
    <property type="entry name" value="RNA 2',3'-CYCLIC PHOSPHODIESTERASE"/>
    <property type="match status" value="1"/>
</dbReference>
<evidence type="ECO:0000313" key="6">
    <source>
        <dbReference type="Proteomes" id="UP001058271"/>
    </source>
</evidence>
<dbReference type="Proteomes" id="UP001058271">
    <property type="component" value="Chromosome"/>
</dbReference>
<dbReference type="Gene3D" id="3.90.1140.10">
    <property type="entry name" value="Cyclic phosphodiesterase"/>
    <property type="match status" value="1"/>
</dbReference>
<comment type="catalytic activity">
    <reaction evidence="2">
        <text>a 3'-end 2',3'-cyclophospho-ribonucleotide-RNA + H2O = a 3'-end 2'-phospho-ribonucleotide-RNA + H(+)</text>
        <dbReference type="Rhea" id="RHEA:11828"/>
        <dbReference type="Rhea" id="RHEA-COMP:10464"/>
        <dbReference type="Rhea" id="RHEA-COMP:17353"/>
        <dbReference type="ChEBI" id="CHEBI:15377"/>
        <dbReference type="ChEBI" id="CHEBI:15378"/>
        <dbReference type="ChEBI" id="CHEBI:83064"/>
        <dbReference type="ChEBI" id="CHEBI:173113"/>
        <dbReference type="EC" id="3.1.4.58"/>
    </reaction>
</comment>
<evidence type="ECO:0000259" key="4">
    <source>
        <dbReference type="Pfam" id="PF02834"/>
    </source>
</evidence>
<feature type="short sequence motif" description="HXTX 2" evidence="2">
    <location>
        <begin position="186"/>
        <end position="189"/>
    </location>
</feature>
<dbReference type="InterPro" id="IPR014051">
    <property type="entry name" value="Phosphoesterase_HXTX"/>
</dbReference>
<feature type="compositionally biased region" description="Basic and acidic residues" evidence="3">
    <location>
        <begin position="127"/>
        <end position="150"/>
    </location>
</feature>
<dbReference type="SUPFAM" id="SSF55144">
    <property type="entry name" value="LigT-like"/>
    <property type="match status" value="2"/>
</dbReference>
<dbReference type="InterPro" id="IPR004175">
    <property type="entry name" value="RNA_CPDase"/>
</dbReference>
<dbReference type="RefSeq" id="WP_260725617.1">
    <property type="nucleotide sequence ID" value="NZ_BAAABS010000068.1"/>
</dbReference>
<feature type="compositionally biased region" description="Basic and acidic residues" evidence="3">
    <location>
        <begin position="105"/>
        <end position="121"/>
    </location>
</feature>
<keyword evidence="1 2" id="KW-0378">Hydrolase</keyword>
<feature type="short sequence motif" description="HXTX 1" evidence="2">
    <location>
        <begin position="45"/>
        <end position="48"/>
    </location>
</feature>
<dbReference type="EMBL" id="CP073721">
    <property type="protein sequence ID" value="UWZ36292.1"/>
    <property type="molecule type" value="Genomic_DNA"/>
</dbReference>
<dbReference type="HAMAP" id="MF_01940">
    <property type="entry name" value="RNA_CPDase"/>
    <property type="match status" value="1"/>
</dbReference>
<comment type="similarity">
    <text evidence="2">Belongs to the 2H phosphoesterase superfamily. ThpR family.</text>
</comment>
<feature type="region of interest" description="Disordered" evidence="3">
    <location>
        <begin position="105"/>
        <end position="150"/>
    </location>
</feature>
<comment type="function">
    <text evidence="2">Hydrolyzes RNA 2',3'-cyclic phosphodiester to an RNA 2'-phosphomonoester.</text>
</comment>
<name>A0ABY5Z4A3_9ACTN</name>
<gene>
    <name evidence="5" type="ORF">Drose_35465</name>
</gene>
<organism evidence="5 6">
    <name type="scientific">Dactylosporangium roseum</name>
    <dbReference type="NCBI Taxonomy" id="47989"/>
    <lineage>
        <taxon>Bacteria</taxon>
        <taxon>Bacillati</taxon>
        <taxon>Actinomycetota</taxon>
        <taxon>Actinomycetes</taxon>
        <taxon>Micromonosporales</taxon>
        <taxon>Micromonosporaceae</taxon>
        <taxon>Dactylosporangium</taxon>
    </lineage>
</organism>
<reference evidence="5" key="1">
    <citation type="submission" date="2021-04" db="EMBL/GenBank/DDBJ databases">
        <title>Biosynthetic gene clusters of Dactylosporangioum roseum.</title>
        <authorList>
            <person name="Hartkoorn R.C."/>
            <person name="Beaudoing E."/>
            <person name="Hot D."/>
            <person name="Moureu S."/>
        </authorList>
    </citation>
    <scope>NUCLEOTIDE SEQUENCE</scope>
    <source>
        <strain evidence="5">NRRL B-16295</strain>
    </source>
</reference>
<feature type="active site" description="Proton acceptor" evidence="2">
    <location>
        <position position="186"/>
    </location>
</feature>